<gene>
    <name evidence="1" type="ORF">GRAN_2560</name>
</gene>
<dbReference type="Proteomes" id="UP000289437">
    <property type="component" value="Unassembled WGS sequence"/>
</dbReference>
<dbReference type="InterPro" id="IPR017136">
    <property type="entry name" value="UCP037205"/>
</dbReference>
<dbReference type="PANTHER" id="PTHR37463">
    <property type="entry name" value="GSL3115 PROTEIN"/>
    <property type="match status" value="1"/>
</dbReference>
<evidence type="ECO:0008006" key="3">
    <source>
        <dbReference type="Google" id="ProtNLM"/>
    </source>
</evidence>
<dbReference type="PANTHER" id="PTHR37463:SF1">
    <property type="entry name" value="DUF2256 DOMAIN-CONTAINING PROTEIN"/>
    <property type="match status" value="1"/>
</dbReference>
<dbReference type="Gene3D" id="1.10.10.10">
    <property type="entry name" value="Winged helix-like DNA-binding domain superfamily/Winged helix DNA-binding domain"/>
    <property type="match status" value="1"/>
</dbReference>
<dbReference type="InterPro" id="IPR021660">
    <property type="entry name" value="DUF3253"/>
</dbReference>
<organism evidence="1 2">
    <name type="scientific">Granulicella sibirica</name>
    <dbReference type="NCBI Taxonomy" id="2479048"/>
    <lineage>
        <taxon>Bacteria</taxon>
        <taxon>Pseudomonadati</taxon>
        <taxon>Acidobacteriota</taxon>
        <taxon>Terriglobia</taxon>
        <taxon>Terriglobales</taxon>
        <taxon>Acidobacteriaceae</taxon>
        <taxon>Granulicella</taxon>
    </lineage>
</organism>
<dbReference type="InterPro" id="IPR036388">
    <property type="entry name" value="WH-like_DNA-bd_sf"/>
</dbReference>
<reference evidence="2" key="2">
    <citation type="submission" date="2019-02" db="EMBL/GenBank/DDBJ databases">
        <title>Granulicella sibirica sp. nov., a psychrotolerant acidobacterium isolated from an organic soil layer in forested tundra, West Siberia.</title>
        <authorList>
            <person name="Oshkin I.Y."/>
            <person name="Kulichevskaya I.S."/>
            <person name="Rijpstra W.I.C."/>
            <person name="Sinninghe Damste J.S."/>
            <person name="Rakitin A.L."/>
            <person name="Ravin N.V."/>
            <person name="Dedysh S.N."/>
        </authorList>
    </citation>
    <scope>NUCLEOTIDE SEQUENCE [LARGE SCALE GENOMIC DNA]</scope>
    <source>
        <strain evidence="2">AF10</strain>
    </source>
</reference>
<dbReference type="EMBL" id="RDSM01000002">
    <property type="protein sequence ID" value="RXH55703.1"/>
    <property type="molecule type" value="Genomic_DNA"/>
</dbReference>
<keyword evidence="2" id="KW-1185">Reference proteome</keyword>
<dbReference type="OrthoDB" id="34459at2"/>
<dbReference type="Pfam" id="PF11625">
    <property type="entry name" value="DUF3253"/>
    <property type="match status" value="1"/>
</dbReference>
<evidence type="ECO:0000313" key="2">
    <source>
        <dbReference type="Proteomes" id="UP000289437"/>
    </source>
</evidence>
<name>A0A4Q0SX67_9BACT</name>
<dbReference type="RefSeq" id="WP_128913306.1">
    <property type="nucleotide sequence ID" value="NZ_RDSM01000002.1"/>
</dbReference>
<protein>
    <recommendedName>
        <fullName evidence="3">DUF3253 domain-containing protein</fullName>
    </recommendedName>
</protein>
<dbReference type="SUPFAM" id="SSF46785">
    <property type="entry name" value="Winged helix' DNA-binding domain"/>
    <property type="match status" value="1"/>
</dbReference>
<dbReference type="AlphaFoldDB" id="A0A4Q0SX67"/>
<comment type="caution">
    <text evidence="1">The sequence shown here is derived from an EMBL/GenBank/DDBJ whole genome shotgun (WGS) entry which is preliminary data.</text>
</comment>
<proteinExistence type="predicted"/>
<dbReference type="Pfam" id="PF10013">
    <property type="entry name" value="DUF2256"/>
    <property type="match status" value="1"/>
</dbReference>
<dbReference type="InterPro" id="IPR036390">
    <property type="entry name" value="WH_DNA-bd_sf"/>
</dbReference>
<accession>A0A4Q0SX67</accession>
<sequence length="135" mass="14814">MPDPKPSPGAPNGPHADKHCATCGRTITWRKKFASNWDEVKFCSDGCRRHKPDSTDTALETAILDLLKARGRGKTICPSEAARAIKETGWEDLMEPARRAARRLVAAGRIDILQKNKVVDGSTAKGPIRLRLRGT</sequence>
<reference evidence="1 2" key="1">
    <citation type="submission" date="2018-11" db="EMBL/GenBank/DDBJ databases">
        <authorList>
            <person name="Mardanov A.V."/>
            <person name="Ravin N.V."/>
            <person name="Dedysh S.N."/>
        </authorList>
    </citation>
    <scope>NUCLEOTIDE SEQUENCE [LARGE SCALE GENOMIC DNA]</scope>
    <source>
        <strain evidence="1 2">AF10</strain>
    </source>
</reference>
<evidence type="ECO:0000313" key="1">
    <source>
        <dbReference type="EMBL" id="RXH55703.1"/>
    </source>
</evidence>